<accession>A0A859FCW1</accession>
<dbReference type="RefSeq" id="WP_176008100.1">
    <property type="nucleotide sequence ID" value="NZ_CP041372.2"/>
</dbReference>
<evidence type="ECO:0000313" key="4">
    <source>
        <dbReference type="Proteomes" id="UP000318138"/>
    </source>
</evidence>
<dbReference type="InterPro" id="IPR002104">
    <property type="entry name" value="Integrase_catalytic"/>
</dbReference>
<dbReference type="InterPro" id="IPR013762">
    <property type="entry name" value="Integrase-like_cat_sf"/>
</dbReference>
<evidence type="ECO:0000256" key="1">
    <source>
        <dbReference type="ARBA" id="ARBA00023172"/>
    </source>
</evidence>
<dbReference type="AlphaFoldDB" id="A0A859FCW1"/>
<proteinExistence type="predicted"/>
<dbReference type="EMBL" id="CP041372">
    <property type="protein sequence ID" value="QKS70056.1"/>
    <property type="molecule type" value="Genomic_DNA"/>
</dbReference>
<protein>
    <submittedName>
        <fullName evidence="3">Tyrosine-type recombinase/integrase</fullName>
    </submittedName>
</protein>
<sequence>MEFVDPIYDVKDIRKLKLALKKKSPRDYLLFVFGINTGLRISELLPLTYADVLTENKCIKTELNKEEPVILINHSMRKALQCQMEMLPSIELDNYLFASPKTGMPISRQQAYRMIHTSANQVGIDARIGTHTMRKTFGYHAYRKGIAISLIQKRLHHASPAETMKYIGLTKKLAPRIDVEL</sequence>
<keyword evidence="1" id="KW-0233">DNA recombination</keyword>
<organism evidence="3 4">
    <name type="scientific">Paenalkalicoccus suaedae</name>
    <dbReference type="NCBI Taxonomy" id="2592382"/>
    <lineage>
        <taxon>Bacteria</taxon>
        <taxon>Bacillati</taxon>
        <taxon>Bacillota</taxon>
        <taxon>Bacilli</taxon>
        <taxon>Bacillales</taxon>
        <taxon>Bacillaceae</taxon>
        <taxon>Paenalkalicoccus</taxon>
    </lineage>
</organism>
<evidence type="ECO:0000259" key="2">
    <source>
        <dbReference type="PROSITE" id="PS51898"/>
    </source>
</evidence>
<dbReference type="PROSITE" id="PS51898">
    <property type="entry name" value="TYR_RECOMBINASE"/>
    <property type="match status" value="1"/>
</dbReference>
<name>A0A859FCW1_9BACI</name>
<dbReference type="GO" id="GO:0015074">
    <property type="term" value="P:DNA integration"/>
    <property type="evidence" value="ECO:0007669"/>
    <property type="project" value="InterPro"/>
</dbReference>
<feature type="domain" description="Tyr recombinase" evidence="2">
    <location>
        <begin position="1"/>
        <end position="181"/>
    </location>
</feature>
<dbReference type="InterPro" id="IPR011010">
    <property type="entry name" value="DNA_brk_join_enz"/>
</dbReference>
<dbReference type="PANTHER" id="PTHR30349">
    <property type="entry name" value="PHAGE INTEGRASE-RELATED"/>
    <property type="match status" value="1"/>
</dbReference>
<dbReference type="Gene3D" id="1.10.443.10">
    <property type="entry name" value="Intergrase catalytic core"/>
    <property type="match status" value="1"/>
</dbReference>
<gene>
    <name evidence="3" type="ORF">FLK61_25110</name>
</gene>
<dbReference type="SUPFAM" id="SSF56349">
    <property type="entry name" value="DNA breaking-rejoining enzymes"/>
    <property type="match status" value="1"/>
</dbReference>
<dbReference type="Proteomes" id="UP000318138">
    <property type="component" value="Chromosome"/>
</dbReference>
<evidence type="ECO:0000313" key="3">
    <source>
        <dbReference type="EMBL" id="QKS70056.1"/>
    </source>
</evidence>
<dbReference type="InterPro" id="IPR050090">
    <property type="entry name" value="Tyrosine_recombinase_XerCD"/>
</dbReference>
<dbReference type="KEGG" id="psua:FLK61_25110"/>
<dbReference type="Pfam" id="PF00589">
    <property type="entry name" value="Phage_integrase"/>
    <property type="match status" value="1"/>
</dbReference>
<keyword evidence="4" id="KW-1185">Reference proteome</keyword>
<dbReference type="GO" id="GO:0003677">
    <property type="term" value="F:DNA binding"/>
    <property type="evidence" value="ECO:0007669"/>
    <property type="project" value="InterPro"/>
</dbReference>
<dbReference type="GO" id="GO:0006310">
    <property type="term" value="P:DNA recombination"/>
    <property type="evidence" value="ECO:0007669"/>
    <property type="project" value="UniProtKB-KW"/>
</dbReference>
<dbReference type="PANTHER" id="PTHR30349:SF82">
    <property type="entry name" value="INTEGRASE_RECOMBINASE YOEC-RELATED"/>
    <property type="match status" value="1"/>
</dbReference>
<reference evidence="4" key="1">
    <citation type="submission" date="2019-07" db="EMBL/GenBank/DDBJ databases">
        <title>Bacillus alkalisoli sp. nov. isolated from saline soil.</title>
        <authorList>
            <person name="Sun J.-Q."/>
            <person name="Xu L."/>
        </authorList>
    </citation>
    <scope>NUCLEOTIDE SEQUENCE [LARGE SCALE GENOMIC DNA]</scope>
    <source>
        <strain evidence="4">M4U3P1</strain>
    </source>
</reference>